<dbReference type="EMBL" id="CP028858">
    <property type="protein sequence ID" value="AWB27095.1"/>
    <property type="molecule type" value="Genomic_DNA"/>
</dbReference>
<keyword evidence="3" id="KW-1185">Reference proteome</keyword>
<feature type="compositionally biased region" description="Basic and acidic residues" evidence="1">
    <location>
        <begin position="1"/>
        <end position="17"/>
    </location>
</feature>
<protein>
    <submittedName>
        <fullName evidence="2">Uncharacterized protein</fullName>
    </submittedName>
</protein>
<name>A0A2R4X004_9EURY</name>
<proteinExistence type="predicted"/>
<evidence type="ECO:0000256" key="1">
    <source>
        <dbReference type="SAM" id="MobiDB-lite"/>
    </source>
</evidence>
<sequence>MTDTTDQLRDAFERTEYPVDSVGENRGLTQVHLRTDDPHGDELQAIAEDAIGDALLGVDVSVEEVGDEVGTVVSVRHR</sequence>
<reference evidence="2 3" key="1">
    <citation type="submission" date="2018-04" db="EMBL/GenBank/DDBJ databases">
        <title>Halococcoides cellulosivorans gen. nov., sp. nov., an extremely halophilic cellulose-utilizing haloarchaeon from hypersaline lakes.</title>
        <authorList>
            <person name="Sorokin D.Y."/>
            <person name="Toshchakov S.V."/>
            <person name="Samarov N.I."/>
            <person name="Korzhenkov A."/>
            <person name="Kublanov I.V."/>
        </authorList>
    </citation>
    <scope>NUCLEOTIDE SEQUENCE [LARGE SCALE GENOMIC DNA]</scope>
    <source>
        <strain evidence="2 3">HArcel1</strain>
    </source>
</reference>
<feature type="region of interest" description="Disordered" evidence="1">
    <location>
        <begin position="1"/>
        <end position="23"/>
    </location>
</feature>
<evidence type="ECO:0000313" key="3">
    <source>
        <dbReference type="Proteomes" id="UP000244727"/>
    </source>
</evidence>
<dbReference type="RefSeq" id="WP_108381464.1">
    <property type="nucleotide sequence ID" value="NZ_CP028858.1"/>
</dbReference>
<gene>
    <name evidence="2" type="ORF">HARCEL1_04920</name>
</gene>
<dbReference type="Proteomes" id="UP000244727">
    <property type="component" value="Chromosome"/>
</dbReference>
<dbReference type="KEGG" id="harc:HARCEL1_04920"/>
<dbReference type="AlphaFoldDB" id="A0A2R4X004"/>
<organism evidence="2 3">
    <name type="scientific">Halococcoides cellulosivorans</name>
    <dbReference type="NCBI Taxonomy" id="1679096"/>
    <lineage>
        <taxon>Archaea</taxon>
        <taxon>Methanobacteriati</taxon>
        <taxon>Methanobacteriota</taxon>
        <taxon>Stenosarchaea group</taxon>
        <taxon>Halobacteria</taxon>
        <taxon>Halobacteriales</taxon>
        <taxon>Haloarculaceae</taxon>
        <taxon>Halococcoides</taxon>
    </lineage>
</organism>
<dbReference type="GeneID" id="36511825"/>
<accession>A0A2R4X004</accession>
<evidence type="ECO:0000313" key="2">
    <source>
        <dbReference type="EMBL" id="AWB27095.1"/>
    </source>
</evidence>